<keyword evidence="1" id="KW-0472">Membrane</keyword>
<dbReference type="AlphaFoldDB" id="A0A9P4K117"/>
<sequence length="221" mass="25186">MEFQPILQRQDACKNIPEILQSGQVSALIARSLVPRHTDKSPGLPSNQWQLEAKRWFETALAKLQYRLVQYTNISLIKPAVDVDAEQPEIKPSTYANFTELDEILASQCDTQLVRLNGRGQNVSVLGLAVLLFLAVSLWVSSHALRWWADREPPKGEKWARWQRDELLALWRAAEEISHGPPVQQKKRLINGDEICEKKEARGFSPSDYLPACFQHPESSF</sequence>
<keyword evidence="1" id="KW-1133">Transmembrane helix</keyword>
<evidence type="ECO:0000313" key="3">
    <source>
        <dbReference type="Proteomes" id="UP000800093"/>
    </source>
</evidence>
<gene>
    <name evidence="2" type="ORF">CC78DRAFT_585087</name>
</gene>
<evidence type="ECO:0000313" key="2">
    <source>
        <dbReference type="EMBL" id="KAF2260198.1"/>
    </source>
</evidence>
<dbReference type="OrthoDB" id="3540210at2759"/>
<feature type="transmembrane region" description="Helical" evidence="1">
    <location>
        <begin position="125"/>
        <end position="149"/>
    </location>
</feature>
<accession>A0A9P4K117</accession>
<dbReference type="EMBL" id="ML986687">
    <property type="protein sequence ID" value="KAF2260198.1"/>
    <property type="molecule type" value="Genomic_DNA"/>
</dbReference>
<proteinExistence type="predicted"/>
<evidence type="ECO:0000256" key="1">
    <source>
        <dbReference type="SAM" id="Phobius"/>
    </source>
</evidence>
<comment type="caution">
    <text evidence="2">The sequence shown here is derived from an EMBL/GenBank/DDBJ whole genome shotgun (WGS) entry which is preliminary data.</text>
</comment>
<protein>
    <submittedName>
        <fullName evidence="2">Uncharacterized protein</fullName>
    </submittedName>
</protein>
<dbReference type="Proteomes" id="UP000800093">
    <property type="component" value="Unassembled WGS sequence"/>
</dbReference>
<name>A0A9P4K117_9PLEO</name>
<organism evidence="2 3">
    <name type="scientific">Lojkania enalia</name>
    <dbReference type="NCBI Taxonomy" id="147567"/>
    <lineage>
        <taxon>Eukaryota</taxon>
        <taxon>Fungi</taxon>
        <taxon>Dikarya</taxon>
        <taxon>Ascomycota</taxon>
        <taxon>Pezizomycotina</taxon>
        <taxon>Dothideomycetes</taxon>
        <taxon>Pleosporomycetidae</taxon>
        <taxon>Pleosporales</taxon>
        <taxon>Pleosporales incertae sedis</taxon>
        <taxon>Lojkania</taxon>
    </lineage>
</organism>
<reference evidence="3" key="1">
    <citation type="journal article" date="2020" name="Stud. Mycol.">
        <title>101 Dothideomycetes genomes: A test case for predicting lifestyles and emergence of pathogens.</title>
        <authorList>
            <person name="Haridas S."/>
            <person name="Albert R."/>
            <person name="Binder M."/>
            <person name="Bloem J."/>
            <person name="LaButti K."/>
            <person name="Salamov A."/>
            <person name="Andreopoulos B."/>
            <person name="Baker S."/>
            <person name="Barry K."/>
            <person name="Bills G."/>
            <person name="Bluhm B."/>
            <person name="Cannon C."/>
            <person name="Castanera R."/>
            <person name="Culley D."/>
            <person name="Daum C."/>
            <person name="Ezra D."/>
            <person name="Gonzalez J."/>
            <person name="Henrissat B."/>
            <person name="Kuo A."/>
            <person name="Liang C."/>
            <person name="Lipzen A."/>
            <person name="Lutzoni F."/>
            <person name="Magnuson J."/>
            <person name="Mondo S."/>
            <person name="Nolan M."/>
            <person name="Ohm R."/>
            <person name="Pangilinan J."/>
            <person name="Park H.-J."/>
            <person name="Ramirez L."/>
            <person name="Alfaro M."/>
            <person name="Sun H."/>
            <person name="Tritt A."/>
            <person name="Yoshinaga Y."/>
            <person name="Zwiers L.-H."/>
            <person name="Turgeon B."/>
            <person name="Goodwin S."/>
            <person name="Spatafora J."/>
            <person name="Crous P."/>
            <person name="Grigoriev I."/>
        </authorList>
    </citation>
    <scope>NUCLEOTIDE SEQUENCE [LARGE SCALE GENOMIC DNA]</scope>
    <source>
        <strain evidence="3">CBS 304.66</strain>
    </source>
</reference>
<keyword evidence="3" id="KW-1185">Reference proteome</keyword>
<keyword evidence="1" id="KW-0812">Transmembrane</keyword>